<feature type="signal peptide" evidence="10">
    <location>
        <begin position="1"/>
        <end position="22"/>
    </location>
</feature>
<gene>
    <name evidence="9" type="primary">trpF</name>
    <name evidence="12" type="ORF">KCG34_13620</name>
</gene>
<dbReference type="AlphaFoldDB" id="A0A975FWA0"/>
<dbReference type="InterPro" id="IPR044643">
    <property type="entry name" value="TrpF_fam"/>
</dbReference>
<dbReference type="Gene3D" id="3.20.20.70">
    <property type="entry name" value="Aldolase class I"/>
    <property type="match status" value="1"/>
</dbReference>
<keyword evidence="6 9" id="KW-0822">Tryptophan biosynthesis</keyword>
<keyword evidence="10" id="KW-0732">Signal</keyword>
<comment type="pathway">
    <text evidence="2 9">Amino-acid biosynthesis; L-tryptophan biosynthesis; L-tryptophan from chorismate: step 3/5.</text>
</comment>
<dbReference type="InterPro" id="IPR013785">
    <property type="entry name" value="Aldolase_TIM"/>
</dbReference>
<evidence type="ECO:0000256" key="9">
    <source>
        <dbReference type="HAMAP-Rule" id="MF_00135"/>
    </source>
</evidence>
<dbReference type="InterPro" id="IPR001240">
    <property type="entry name" value="PRAI_dom"/>
</dbReference>
<dbReference type="InterPro" id="IPR011060">
    <property type="entry name" value="RibuloseP-bd_barrel"/>
</dbReference>
<dbReference type="PANTHER" id="PTHR42894:SF1">
    <property type="entry name" value="N-(5'-PHOSPHORIBOSYL)ANTHRANILATE ISOMERASE"/>
    <property type="match status" value="1"/>
</dbReference>
<dbReference type="PANTHER" id="PTHR42894">
    <property type="entry name" value="N-(5'-PHOSPHORIBOSYL)ANTHRANILATE ISOMERASE"/>
    <property type="match status" value="1"/>
</dbReference>
<reference evidence="12" key="1">
    <citation type="submission" date="2021-04" db="EMBL/GenBank/DDBJ databases">
        <title>The complete genome sequence of Caulobacter sp. S6.</title>
        <authorList>
            <person name="Tang Y."/>
            <person name="Ouyang W."/>
            <person name="Liu Q."/>
            <person name="Huang B."/>
            <person name="Guo Z."/>
            <person name="Lei P."/>
        </authorList>
    </citation>
    <scope>NUCLEOTIDE SEQUENCE</scope>
    <source>
        <strain evidence="12">S6</strain>
    </source>
</reference>
<evidence type="ECO:0000256" key="7">
    <source>
        <dbReference type="ARBA" id="ARBA00023141"/>
    </source>
</evidence>
<dbReference type="RefSeq" id="WP_211936191.1">
    <property type="nucleotide sequence ID" value="NZ_CP073078.1"/>
</dbReference>
<evidence type="ECO:0000259" key="11">
    <source>
        <dbReference type="Pfam" id="PF00697"/>
    </source>
</evidence>
<dbReference type="Pfam" id="PF00697">
    <property type="entry name" value="PRAI"/>
    <property type="match status" value="1"/>
</dbReference>
<dbReference type="HAMAP" id="MF_00135">
    <property type="entry name" value="PRAI"/>
    <property type="match status" value="1"/>
</dbReference>
<protein>
    <recommendedName>
        <fullName evidence="4 9">N-(5'-phosphoribosyl)anthranilate isomerase</fullName>
        <shortName evidence="9">PRAI</shortName>
        <ecNumber evidence="3 9">5.3.1.24</ecNumber>
    </recommendedName>
</protein>
<evidence type="ECO:0000256" key="3">
    <source>
        <dbReference type="ARBA" id="ARBA00012572"/>
    </source>
</evidence>
<evidence type="ECO:0000256" key="8">
    <source>
        <dbReference type="ARBA" id="ARBA00023235"/>
    </source>
</evidence>
<evidence type="ECO:0000256" key="6">
    <source>
        <dbReference type="ARBA" id="ARBA00022822"/>
    </source>
</evidence>
<evidence type="ECO:0000256" key="4">
    <source>
        <dbReference type="ARBA" id="ARBA00022272"/>
    </source>
</evidence>
<evidence type="ECO:0000256" key="1">
    <source>
        <dbReference type="ARBA" id="ARBA00001164"/>
    </source>
</evidence>
<dbReference type="CDD" id="cd00405">
    <property type="entry name" value="PRAI"/>
    <property type="match status" value="1"/>
</dbReference>
<accession>A0A975FWA0</accession>
<dbReference type="KEGG" id="caul:KCG34_13620"/>
<evidence type="ECO:0000256" key="2">
    <source>
        <dbReference type="ARBA" id="ARBA00004664"/>
    </source>
</evidence>
<comment type="catalytic activity">
    <reaction evidence="1 9">
        <text>N-(5-phospho-beta-D-ribosyl)anthranilate = 1-(2-carboxyphenylamino)-1-deoxy-D-ribulose 5-phosphate</text>
        <dbReference type="Rhea" id="RHEA:21540"/>
        <dbReference type="ChEBI" id="CHEBI:18277"/>
        <dbReference type="ChEBI" id="CHEBI:58613"/>
        <dbReference type="EC" id="5.3.1.24"/>
    </reaction>
</comment>
<keyword evidence="5 9" id="KW-0028">Amino-acid biosynthesis</keyword>
<keyword evidence="13" id="KW-1185">Reference proteome</keyword>
<feature type="chain" id="PRO_5037103213" description="N-(5'-phosphoribosyl)anthranilate isomerase" evidence="10">
    <location>
        <begin position="23"/>
        <end position="218"/>
    </location>
</feature>
<dbReference type="Proteomes" id="UP000676409">
    <property type="component" value="Chromosome"/>
</dbReference>
<evidence type="ECO:0000313" key="12">
    <source>
        <dbReference type="EMBL" id="QUD86139.1"/>
    </source>
</evidence>
<sequence>MARTRVKICCMASVAEAQMAMAAGADAVGLVSAMPSGPGVADDAVIREISAWAPPPLDPWLLSAREDADSLAEQMREAGVRTVQLVRHLDRGVHADLRRRLPGARIVQVVHVEDDGAIDLARAYAETADALLLDSGKPSAAVPLLGGLGQAHDWSISRRIVEAVDRPVFLAGGLNPDNVAQAIATVRPFGLDLCSGLRRNGALDRGLLAAFMQAVAAA</sequence>
<name>A0A975FWA0_9CAUL</name>
<proteinExistence type="inferred from homology"/>
<evidence type="ECO:0000256" key="10">
    <source>
        <dbReference type="SAM" id="SignalP"/>
    </source>
</evidence>
<evidence type="ECO:0000256" key="5">
    <source>
        <dbReference type="ARBA" id="ARBA00022605"/>
    </source>
</evidence>
<evidence type="ECO:0000313" key="13">
    <source>
        <dbReference type="Proteomes" id="UP000676409"/>
    </source>
</evidence>
<dbReference type="EC" id="5.3.1.24" evidence="3 9"/>
<organism evidence="12 13">
    <name type="scientific">Phenylobacterium montanum</name>
    <dbReference type="NCBI Taxonomy" id="2823693"/>
    <lineage>
        <taxon>Bacteria</taxon>
        <taxon>Pseudomonadati</taxon>
        <taxon>Pseudomonadota</taxon>
        <taxon>Alphaproteobacteria</taxon>
        <taxon>Caulobacterales</taxon>
        <taxon>Caulobacteraceae</taxon>
        <taxon>Phenylobacterium</taxon>
    </lineage>
</organism>
<keyword evidence="8 9" id="KW-0413">Isomerase</keyword>
<dbReference type="SUPFAM" id="SSF51366">
    <property type="entry name" value="Ribulose-phoshate binding barrel"/>
    <property type="match status" value="1"/>
</dbReference>
<keyword evidence="7 9" id="KW-0057">Aromatic amino acid biosynthesis</keyword>
<comment type="similarity">
    <text evidence="9">Belongs to the TrpF family.</text>
</comment>
<feature type="domain" description="N-(5'phosphoribosyl) anthranilate isomerase (PRAI)" evidence="11">
    <location>
        <begin position="65"/>
        <end position="214"/>
    </location>
</feature>
<dbReference type="EMBL" id="CP073078">
    <property type="protein sequence ID" value="QUD86139.1"/>
    <property type="molecule type" value="Genomic_DNA"/>
</dbReference>
<dbReference type="GO" id="GO:0000162">
    <property type="term" value="P:L-tryptophan biosynthetic process"/>
    <property type="evidence" value="ECO:0007669"/>
    <property type="project" value="UniProtKB-UniRule"/>
</dbReference>
<dbReference type="GO" id="GO:0004640">
    <property type="term" value="F:phosphoribosylanthranilate isomerase activity"/>
    <property type="evidence" value="ECO:0007669"/>
    <property type="project" value="UniProtKB-UniRule"/>
</dbReference>